<reference evidence="2 3" key="1">
    <citation type="journal article" date="2019" name="Genome Biol. Evol.">
        <title>Day and night: Metabolic profiles and evolutionary relationships of six axenic non-marine cyanobacteria.</title>
        <authorList>
            <person name="Will S.E."/>
            <person name="Henke P."/>
            <person name="Boedeker C."/>
            <person name="Huang S."/>
            <person name="Brinkmann H."/>
            <person name="Rohde M."/>
            <person name="Jarek M."/>
            <person name="Friedl T."/>
            <person name="Seufert S."/>
            <person name="Schumacher M."/>
            <person name="Overmann J."/>
            <person name="Neumann-Schaal M."/>
            <person name="Petersen J."/>
        </authorList>
    </citation>
    <scope>NUCLEOTIDE SEQUENCE [LARGE SCALE GENOMIC DNA]</scope>
    <source>
        <strain evidence="2 3">SAG 1403-4b</strain>
    </source>
</reference>
<dbReference type="RefSeq" id="WP_127055939.1">
    <property type="nucleotide sequence ID" value="NZ_RSCM01000016.1"/>
</dbReference>
<keyword evidence="3" id="KW-1185">Reference proteome</keyword>
<accession>A0A3S1I910</accession>
<dbReference type="Proteomes" id="UP000276103">
    <property type="component" value="Unassembled WGS sequence"/>
</dbReference>
<evidence type="ECO:0000313" key="3">
    <source>
        <dbReference type="Proteomes" id="UP000276103"/>
    </source>
</evidence>
<dbReference type="EMBL" id="RSCM01000016">
    <property type="protein sequence ID" value="RUS93879.1"/>
    <property type="molecule type" value="Genomic_DNA"/>
</dbReference>
<organism evidence="2 3">
    <name type="scientific">Trichormus variabilis SAG 1403-4b</name>
    <dbReference type="NCBI Taxonomy" id="447716"/>
    <lineage>
        <taxon>Bacteria</taxon>
        <taxon>Bacillati</taxon>
        <taxon>Cyanobacteriota</taxon>
        <taxon>Cyanophyceae</taxon>
        <taxon>Nostocales</taxon>
        <taxon>Nostocaceae</taxon>
        <taxon>Trichormus</taxon>
    </lineage>
</organism>
<keyword evidence="1" id="KW-0812">Transmembrane</keyword>
<proteinExistence type="predicted"/>
<gene>
    <name evidence="2" type="ORF">DSM107003_41150</name>
</gene>
<feature type="transmembrane region" description="Helical" evidence="1">
    <location>
        <begin position="7"/>
        <end position="30"/>
    </location>
</feature>
<comment type="caution">
    <text evidence="2">The sequence shown here is derived from an EMBL/GenBank/DDBJ whole genome shotgun (WGS) entry which is preliminary data.</text>
</comment>
<feature type="transmembrane region" description="Helical" evidence="1">
    <location>
        <begin position="95"/>
        <end position="114"/>
    </location>
</feature>
<keyword evidence="1" id="KW-1133">Transmembrane helix</keyword>
<sequence length="142" mass="16265">MKLKILNILTVCLVTLAVLSPGLLVFNLIWGRHIELVKTQNLSCQVTNINKGSDSLSLQPESINTPQSPANRKLSKYNFFVQLQILVEQYRIATILQWLVLGTPICIGFGILVYDRYLVYRTAVFKAQVEMLERLWQQSIEQ</sequence>
<name>A0A3S1I910_ANAVA</name>
<evidence type="ECO:0000256" key="1">
    <source>
        <dbReference type="SAM" id="Phobius"/>
    </source>
</evidence>
<protein>
    <submittedName>
        <fullName evidence="2">Uncharacterized protein</fullName>
    </submittedName>
</protein>
<keyword evidence="1" id="KW-0472">Membrane</keyword>
<evidence type="ECO:0000313" key="2">
    <source>
        <dbReference type="EMBL" id="RUS93879.1"/>
    </source>
</evidence>
<dbReference type="AlphaFoldDB" id="A0A3S1I910"/>
<dbReference type="OrthoDB" id="517514at2"/>